<feature type="compositionally biased region" description="Basic and acidic residues" evidence="1">
    <location>
        <begin position="345"/>
        <end position="359"/>
    </location>
</feature>
<organism evidence="2 3">
    <name type="scientific">Venturia effusa</name>
    <dbReference type="NCBI Taxonomy" id="50376"/>
    <lineage>
        <taxon>Eukaryota</taxon>
        <taxon>Fungi</taxon>
        <taxon>Dikarya</taxon>
        <taxon>Ascomycota</taxon>
        <taxon>Pezizomycotina</taxon>
        <taxon>Dothideomycetes</taxon>
        <taxon>Pleosporomycetidae</taxon>
        <taxon>Venturiales</taxon>
        <taxon>Venturiaceae</taxon>
        <taxon>Venturia</taxon>
    </lineage>
</organism>
<evidence type="ECO:0000313" key="3">
    <source>
        <dbReference type="Proteomes" id="UP000316270"/>
    </source>
</evidence>
<accession>A0A517LAE5</accession>
<dbReference type="Proteomes" id="UP000316270">
    <property type="component" value="Chromosome 8"/>
</dbReference>
<keyword evidence="3" id="KW-1185">Reference proteome</keyword>
<feature type="region of interest" description="Disordered" evidence="1">
    <location>
        <begin position="81"/>
        <end position="106"/>
    </location>
</feature>
<gene>
    <name evidence="2" type="ORF">FKW77_001650</name>
</gene>
<evidence type="ECO:0000313" key="2">
    <source>
        <dbReference type="EMBL" id="QDS72609.1"/>
    </source>
</evidence>
<proteinExistence type="predicted"/>
<dbReference type="OrthoDB" id="3929857at2759"/>
<sequence length="788" mass="89085">MTNNNFVSRARKVLHLRPSTTVGSLFGKNEKEKKSVKQKLRKILHLGQRVRTRNLAESKQLHQISTIDREPAGRSALEISREVISHTDVPSSTKQDESDKRLSSENEVNPLARAFVSTLNRLSVSQETQDQGLVRRSVDVQRRLTACEHSIDFLKQPPRKMGQSQMKPSLGQESEDLQDILEFSITPPGSPPKIGSEDDCEPTRRLMDACEHDVTDGHQCFSNFRAKTLVDNILSTAYQPLFSSGSVDKELDPAKVASGTTDAGDTGTQYSAQLRAGHAFCDPKKADGLAGKGENKPLNGLPFTNQVQIIKNELRAAIDHPTHKNAGNSVRNGVDDPSQLLLRRSSNDKLLRSPDRGSFRDSGYASPFKPNDGNRRVSQKLGVGQQLVLPRTPTSIYPAINTEDLSLALVPIDHGKKIVQPQSPDKIDDLTIKFANRAIKYLELGLDYLIEQSNAELHAQKRDLEGAYDNQITVDISAILSRAALMRPDVQGTPIVSRTRDFEAPAAAIEIDDRILLNLPEEEQPCVLRIGTGKDGRVAYYLNLLLPVHGCDGRMEELTIVSQMDVTSVVEQLALQEYHAHTKSEKSENPAEPLDFNRDNWLEWAEIEQADKSPKIKTKPDSLLAQSVNLEGVLKRVVCVDDKECTKESLDPPGSQMRRLLAFFLKLGSEHQECAVFAGEKPPGWEDIHWQSYWVSRDIRENEGENALRYEKAIEEYKWSQIQYKLDDHWESFVWRETVSWGKDYEQRRAYFVPMADRWSVDEKDRKKWWLMFLSDFDEDAWSKERLV</sequence>
<feature type="region of interest" description="Disordered" evidence="1">
    <location>
        <begin position="321"/>
        <end position="380"/>
    </location>
</feature>
<dbReference type="EMBL" id="CP042192">
    <property type="protein sequence ID" value="QDS72609.1"/>
    <property type="molecule type" value="Genomic_DNA"/>
</dbReference>
<reference evidence="2 3" key="1">
    <citation type="submission" date="2019-07" db="EMBL/GenBank/DDBJ databases">
        <title>Finished genome of Venturia effusa.</title>
        <authorList>
            <person name="Young C.A."/>
            <person name="Cox M.P."/>
            <person name="Ganley A.R.D."/>
            <person name="David W.J."/>
        </authorList>
    </citation>
    <scope>NUCLEOTIDE SEQUENCE [LARGE SCALE GENOMIC DNA]</scope>
    <source>
        <strain evidence="3">albino</strain>
    </source>
</reference>
<name>A0A517LAE5_9PEZI</name>
<dbReference type="AlphaFoldDB" id="A0A517LAE5"/>
<protein>
    <submittedName>
        <fullName evidence="2">Uncharacterized protein</fullName>
    </submittedName>
</protein>
<feature type="compositionally biased region" description="Basic and acidic residues" evidence="1">
    <location>
        <begin position="94"/>
        <end position="104"/>
    </location>
</feature>
<evidence type="ECO:0000256" key="1">
    <source>
        <dbReference type="SAM" id="MobiDB-lite"/>
    </source>
</evidence>